<dbReference type="OrthoDB" id="2067497at2"/>
<gene>
    <name evidence="1" type="ORF">ERS852523_00116</name>
</gene>
<dbReference type="RefSeq" id="WP_055148994.1">
    <property type="nucleotide sequence ID" value="NZ_CZAW01000001.1"/>
</dbReference>
<sequence length="60" mass="6720">MCKALDDIYNDGVKKGTEENESINDALIVALANAGRVQEIVRCTSDKEYKKKLLSEFNLN</sequence>
<evidence type="ECO:0000313" key="2">
    <source>
        <dbReference type="Proteomes" id="UP000095712"/>
    </source>
</evidence>
<evidence type="ECO:0000313" key="1">
    <source>
        <dbReference type="EMBL" id="CUO97293.1"/>
    </source>
</evidence>
<organism evidence="1 2">
    <name type="scientific">Blautia wexlerae</name>
    <dbReference type="NCBI Taxonomy" id="418240"/>
    <lineage>
        <taxon>Bacteria</taxon>
        <taxon>Bacillati</taxon>
        <taxon>Bacillota</taxon>
        <taxon>Clostridia</taxon>
        <taxon>Lachnospirales</taxon>
        <taxon>Lachnospiraceae</taxon>
        <taxon>Blautia</taxon>
    </lineage>
</organism>
<name>A0A174JCB1_9FIRM</name>
<reference evidence="1 2" key="1">
    <citation type="submission" date="2015-09" db="EMBL/GenBank/DDBJ databases">
        <authorList>
            <consortium name="Pathogen Informatics"/>
        </authorList>
    </citation>
    <scope>NUCLEOTIDE SEQUENCE [LARGE SCALE GENOMIC DNA]</scope>
    <source>
        <strain evidence="1 2">2789STDY5834911</strain>
    </source>
</reference>
<dbReference type="EMBL" id="CZAW01000001">
    <property type="protein sequence ID" value="CUO97293.1"/>
    <property type="molecule type" value="Genomic_DNA"/>
</dbReference>
<dbReference type="Proteomes" id="UP000095712">
    <property type="component" value="Unassembled WGS sequence"/>
</dbReference>
<accession>A0A174JCB1</accession>
<proteinExistence type="predicted"/>
<protein>
    <submittedName>
        <fullName evidence="1">Uncharacterized protein</fullName>
    </submittedName>
</protein>
<dbReference type="AlphaFoldDB" id="A0A174JCB1"/>